<accession>A0A2T2X1W8</accession>
<comment type="caution">
    <text evidence="3">The sequence shown here is derived from an EMBL/GenBank/DDBJ whole genome shotgun (WGS) entry which is preliminary data.</text>
</comment>
<protein>
    <submittedName>
        <fullName evidence="3">Uncharacterized protein</fullName>
    </submittedName>
</protein>
<organism evidence="3 4">
    <name type="scientific">Sulfobacillus thermosulfidooxidans</name>
    <dbReference type="NCBI Taxonomy" id="28034"/>
    <lineage>
        <taxon>Bacteria</taxon>
        <taxon>Bacillati</taxon>
        <taxon>Bacillota</taxon>
        <taxon>Clostridia</taxon>
        <taxon>Eubacteriales</taxon>
        <taxon>Clostridiales Family XVII. Incertae Sedis</taxon>
        <taxon>Sulfobacillus</taxon>
    </lineage>
</organism>
<evidence type="ECO:0000313" key="3">
    <source>
        <dbReference type="EMBL" id="PSR28466.1"/>
    </source>
</evidence>
<dbReference type="EMBL" id="PXYX01000006">
    <property type="protein sequence ID" value="PSR28466.1"/>
    <property type="molecule type" value="Genomic_DNA"/>
</dbReference>
<evidence type="ECO:0000256" key="2">
    <source>
        <dbReference type="SAM" id="Phobius"/>
    </source>
</evidence>
<evidence type="ECO:0000313" key="4">
    <source>
        <dbReference type="Proteomes" id="UP000242705"/>
    </source>
</evidence>
<reference evidence="3 4" key="1">
    <citation type="journal article" date="2014" name="BMC Genomics">
        <title>Comparison of environmental and isolate Sulfobacillus genomes reveals diverse carbon, sulfur, nitrogen, and hydrogen metabolisms.</title>
        <authorList>
            <person name="Justice N.B."/>
            <person name="Norman A."/>
            <person name="Brown C.T."/>
            <person name="Singh A."/>
            <person name="Thomas B.C."/>
            <person name="Banfield J.F."/>
        </authorList>
    </citation>
    <scope>NUCLEOTIDE SEQUENCE [LARGE SCALE GENOMIC DNA]</scope>
    <source>
        <strain evidence="3">AMDSBA5</strain>
    </source>
</reference>
<feature type="region of interest" description="Disordered" evidence="1">
    <location>
        <begin position="60"/>
        <end position="89"/>
    </location>
</feature>
<keyword evidence="2" id="KW-1133">Transmembrane helix</keyword>
<keyword evidence="2" id="KW-0812">Transmembrane</keyword>
<sequence>MGLLVAGLIEAVVSVAIGLFLLIAEPSISTIWGFSLMGLGLTTAILSVLLGRNRALEIVPGENNGTPPTSAEHHHDPKEPAPMSSVHSLPEYRPSTEGALVPLSTSLPERIGYLREQVSRTRWRYKAKDIQARAAELADIVMKNSGNDEASGQGERPRQIRRLLELSILAQGYEAWSNGEDPVFHIDRYRTVLSEHDMTERLADLSAEADLLWEEMSHGVPTKSIEDDAYRQTIDVRIRLERITSVEERLEEIELLRLGYASLLSQWEHSDAKTTEGR</sequence>
<dbReference type="AlphaFoldDB" id="A0A2T2X1W8"/>
<proteinExistence type="predicted"/>
<feature type="transmembrane region" description="Helical" evidence="2">
    <location>
        <begin position="6"/>
        <end position="24"/>
    </location>
</feature>
<keyword evidence="2" id="KW-0472">Membrane</keyword>
<gene>
    <name evidence="3" type="ORF">C7B47_04680</name>
</gene>
<evidence type="ECO:0000256" key="1">
    <source>
        <dbReference type="SAM" id="MobiDB-lite"/>
    </source>
</evidence>
<dbReference type="Proteomes" id="UP000242705">
    <property type="component" value="Unassembled WGS sequence"/>
</dbReference>
<feature type="transmembrane region" description="Helical" evidence="2">
    <location>
        <begin position="31"/>
        <end position="50"/>
    </location>
</feature>
<name>A0A2T2X1W8_SULTH</name>